<evidence type="ECO:0000313" key="1">
    <source>
        <dbReference type="EMBL" id="RDX79431.1"/>
    </source>
</evidence>
<dbReference type="OrthoDB" id="10580087at2759"/>
<reference evidence="1" key="1">
    <citation type="submission" date="2018-05" db="EMBL/GenBank/DDBJ databases">
        <title>Draft genome of Mucuna pruriens seed.</title>
        <authorList>
            <person name="Nnadi N.E."/>
            <person name="Vos R."/>
            <person name="Hasami M.H."/>
            <person name="Devisetty U.K."/>
            <person name="Aguiy J.C."/>
        </authorList>
    </citation>
    <scope>NUCLEOTIDE SEQUENCE [LARGE SCALE GENOMIC DNA]</scope>
    <source>
        <strain evidence="1">JCA_2017</strain>
    </source>
</reference>
<sequence length="98" mass="11021">MVVMEGLFAIDDASNVPKLLDMTRDCYGSFLIETVLFFSFLEEVHEEGKTSENSQGCEAVMASIKHGYLRELGTLVMADTQHNTTQQMTEKRIPNTKT</sequence>
<comment type="caution">
    <text evidence="1">The sequence shown here is derived from an EMBL/GenBank/DDBJ whole genome shotgun (WGS) entry which is preliminary data.</text>
</comment>
<dbReference type="EMBL" id="QJKJ01008541">
    <property type="protein sequence ID" value="RDX79431.1"/>
    <property type="molecule type" value="Genomic_DNA"/>
</dbReference>
<dbReference type="AlphaFoldDB" id="A0A371FMD7"/>
<organism evidence="1 2">
    <name type="scientific">Mucuna pruriens</name>
    <name type="common">Velvet bean</name>
    <name type="synonym">Dolichos pruriens</name>
    <dbReference type="NCBI Taxonomy" id="157652"/>
    <lineage>
        <taxon>Eukaryota</taxon>
        <taxon>Viridiplantae</taxon>
        <taxon>Streptophyta</taxon>
        <taxon>Embryophyta</taxon>
        <taxon>Tracheophyta</taxon>
        <taxon>Spermatophyta</taxon>
        <taxon>Magnoliopsida</taxon>
        <taxon>eudicotyledons</taxon>
        <taxon>Gunneridae</taxon>
        <taxon>Pentapetalae</taxon>
        <taxon>rosids</taxon>
        <taxon>fabids</taxon>
        <taxon>Fabales</taxon>
        <taxon>Fabaceae</taxon>
        <taxon>Papilionoideae</taxon>
        <taxon>50 kb inversion clade</taxon>
        <taxon>NPAAA clade</taxon>
        <taxon>indigoferoid/millettioid clade</taxon>
        <taxon>Phaseoleae</taxon>
        <taxon>Mucuna</taxon>
    </lineage>
</organism>
<accession>A0A371FMD7</accession>
<gene>
    <name evidence="1" type="ORF">CR513_40145</name>
</gene>
<evidence type="ECO:0000313" key="2">
    <source>
        <dbReference type="Proteomes" id="UP000257109"/>
    </source>
</evidence>
<proteinExistence type="predicted"/>
<protein>
    <submittedName>
        <fullName evidence="1">Uncharacterized protein</fullName>
    </submittedName>
</protein>
<name>A0A371FMD7_MUCPR</name>
<dbReference type="Proteomes" id="UP000257109">
    <property type="component" value="Unassembled WGS sequence"/>
</dbReference>
<feature type="non-terminal residue" evidence="1">
    <location>
        <position position="1"/>
    </location>
</feature>
<keyword evidence="2" id="KW-1185">Reference proteome</keyword>